<evidence type="ECO:0000256" key="4">
    <source>
        <dbReference type="ARBA" id="ARBA00019900"/>
    </source>
</evidence>
<name>A0ABS5I184_9GAMM</name>
<dbReference type="EC" id="3.1.11.1" evidence="3 14"/>
<keyword evidence="12 14" id="KW-0234">DNA repair</keyword>
<evidence type="ECO:0000256" key="12">
    <source>
        <dbReference type="ARBA" id="ARBA00023204"/>
    </source>
</evidence>
<keyword evidence="6" id="KW-0479">Metal-binding</keyword>
<dbReference type="PANTHER" id="PTHR11046">
    <property type="entry name" value="OLIGORIBONUCLEASE, MITOCHONDRIAL"/>
    <property type="match status" value="1"/>
</dbReference>
<evidence type="ECO:0000256" key="9">
    <source>
        <dbReference type="ARBA" id="ARBA00022839"/>
    </source>
</evidence>
<dbReference type="InterPro" id="IPR038649">
    <property type="entry name" value="EXOI_SH3_sf"/>
</dbReference>
<dbReference type="PROSITE" id="PS51785">
    <property type="entry name" value="EXOI_C"/>
    <property type="match status" value="1"/>
</dbReference>
<keyword evidence="7 14" id="KW-0227">DNA damage</keyword>
<dbReference type="InterPro" id="IPR034747">
    <property type="entry name" value="EXOI_SH3"/>
</dbReference>
<keyword evidence="9 14" id="KW-0269">Exonuclease</keyword>
<dbReference type="PIRSF" id="PIRSF000977">
    <property type="entry name" value="Exodeoxyribonuclease_I"/>
    <property type="match status" value="1"/>
</dbReference>
<evidence type="ECO:0000259" key="16">
    <source>
        <dbReference type="PROSITE" id="PS51785"/>
    </source>
</evidence>
<dbReference type="InterPro" id="IPR022894">
    <property type="entry name" value="Oligoribonuclease"/>
</dbReference>
<reference evidence="17 18" key="1">
    <citation type="submission" date="2020-02" db="EMBL/GenBank/DDBJ databases">
        <title>Shewanella WXL01 sp. nov., a marine bacterium isolated from green algae in Luhuitou Fringing Reef (Northern South China Sea).</title>
        <authorList>
            <person name="Wang X."/>
        </authorList>
    </citation>
    <scope>NUCLEOTIDE SEQUENCE [LARGE SCALE GENOMIC DNA]</scope>
    <source>
        <strain evidence="17 18">MCCC 1A01895</strain>
    </source>
</reference>
<comment type="catalytic activity">
    <reaction evidence="1 14">
        <text>Exonucleolytic cleavage in the 3'- to 5'-direction to yield nucleoside 5'-phosphates.</text>
        <dbReference type="EC" id="3.1.11.1"/>
    </reaction>
</comment>
<dbReference type="InterPro" id="IPR013520">
    <property type="entry name" value="Ribonucl_H"/>
</dbReference>
<keyword evidence="8 14" id="KW-0378">Hydrolase</keyword>
<evidence type="ECO:0000256" key="10">
    <source>
        <dbReference type="ARBA" id="ARBA00022842"/>
    </source>
</evidence>
<proteinExistence type="predicted"/>
<dbReference type="Proteomes" id="UP000811844">
    <property type="component" value="Unassembled WGS sequence"/>
</dbReference>
<dbReference type="Pfam" id="PF26016">
    <property type="entry name" value="ExoI_C"/>
    <property type="match status" value="1"/>
</dbReference>
<evidence type="ECO:0000256" key="13">
    <source>
        <dbReference type="ARBA" id="ARBA00046792"/>
    </source>
</evidence>
<gene>
    <name evidence="17" type="primary">sbcB</name>
    <name evidence="17" type="ORF">G3R48_07205</name>
</gene>
<dbReference type="GO" id="GO:0008310">
    <property type="term" value="F:single-stranded DNA 3'-5' DNA exonuclease activity"/>
    <property type="evidence" value="ECO:0007669"/>
    <property type="project" value="UniProtKB-EC"/>
</dbReference>
<dbReference type="Pfam" id="PF00929">
    <property type="entry name" value="RNase_T"/>
    <property type="match status" value="1"/>
</dbReference>
<evidence type="ECO:0000256" key="7">
    <source>
        <dbReference type="ARBA" id="ARBA00022763"/>
    </source>
</evidence>
<evidence type="ECO:0000313" key="18">
    <source>
        <dbReference type="Proteomes" id="UP000811844"/>
    </source>
</evidence>
<evidence type="ECO:0000256" key="6">
    <source>
        <dbReference type="ARBA" id="ARBA00022723"/>
    </source>
</evidence>
<evidence type="ECO:0000313" key="17">
    <source>
        <dbReference type="EMBL" id="MBR9727772.1"/>
    </source>
</evidence>
<dbReference type="SUPFAM" id="SSF53098">
    <property type="entry name" value="Ribonuclease H-like"/>
    <property type="match status" value="1"/>
</dbReference>
<feature type="domain" description="ExoI C-terminal" evidence="16">
    <location>
        <begin position="358"/>
        <end position="471"/>
    </location>
</feature>
<dbReference type="Gene3D" id="3.30.420.10">
    <property type="entry name" value="Ribonuclease H-like superfamily/Ribonuclease H"/>
    <property type="match status" value="1"/>
</dbReference>
<evidence type="ECO:0000256" key="1">
    <source>
        <dbReference type="ARBA" id="ARBA00000563"/>
    </source>
</evidence>
<keyword evidence="11" id="KW-0238">DNA-binding</keyword>
<organism evidence="17 18">
    <name type="scientific">Shewanella intestini</name>
    <dbReference type="NCBI Taxonomy" id="2017544"/>
    <lineage>
        <taxon>Bacteria</taxon>
        <taxon>Pseudomonadati</taxon>
        <taxon>Pseudomonadota</taxon>
        <taxon>Gammaproteobacteria</taxon>
        <taxon>Alteromonadales</taxon>
        <taxon>Shewanellaceae</taxon>
        <taxon>Shewanella</taxon>
    </lineage>
</organism>
<comment type="subunit">
    <text evidence="13">Monomer. Interacts with ssb (via C-terminus); this interaction stimulates the exonuclease activity by recruiting the enzyme to its substrate.</text>
</comment>
<dbReference type="EMBL" id="JAAIKR010000005">
    <property type="protein sequence ID" value="MBR9727772.1"/>
    <property type="molecule type" value="Genomic_DNA"/>
</dbReference>
<keyword evidence="5 14" id="KW-0540">Nuclease</keyword>
<feature type="domain" description="ExoI SH3-like" evidence="15">
    <location>
        <begin position="200"/>
        <end position="354"/>
    </location>
</feature>
<dbReference type="RefSeq" id="WP_153663805.1">
    <property type="nucleotide sequence ID" value="NZ_JAAIKR010000005.1"/>
</dbReference>
<dbReference type="Gene3D" id="1.20.1280.70">
    <property type="entry name" value="Exonuclease ExoI, domain 3"/>
    <property type="match status" value="1"/>
</dbReference>
<dbReference type="Gene3D" id="1.10.287.1240">
    <property type="match status" value="1"/>
</dbReference>
<dbReference type="PANTHER" id="PTHR11046:SF11">
    <property type="entry name" value="EXODEOXYRIBONUCLEASE I"/>
    <property type="match status" value="1"/>
</dbReference>
<protein>
    <recommendedName>
        <fullName evidence="4 14">Exodeoxyribonuclease I</fullName>
        <ecNumber evidence="3 14">3.1.11.1</ecNumber>
    </recommendedName>
</protein>
<keyword evidence="10" id="KW-0460">Magnesium</keyword>
<dbReference type="InterPro" id="IPR013620">
    <property type="entry name" value="Exonuc_1_SH3"/>
</dbReference>
<evidence type="ECO:0000256" key="2">
    <source>
        <dbReference type="ARBA" id="ARBA00001946"/>
    </source>
</evidence>
<comment type="caution">
    <text evidence="17">The sequence shown here is derived from an EMBL/GenBank/DDBJ whole genome shotgun (WGS) entry which is preliminary data.</text>
</comment>
<dbReference type="Pfam" id="PF08411">
    <property type="entry name" value="ExoI_SH3"/>
    <property type="match status" value="1"/>
</dbReference>
<dbReference type="Gene3D" id="3.30.1520.20">
    <property type="entry name" value="Exonuclease ExoI, domain 2"/>
    <property type="match status" value="1"/>
</dbReference>
<evidence type="ECO:0000256" key="3">
    <source>
        <dbReference type="ARBA" id="ARBA00012108"/>
    </source>
</evidence>
<dbReference type="InterPro" id="IPR012337">
    <property type="entry name" value="RNaseH-like_sf"/>
</dbReference>
<dbReference type="CDD" id="cd06138">
    <property type="entry name" value="ExoI_N"/>
    <property type="match status" value="1"/>
</dbReference>
<dbReference type="InterPro" id="IPR036397">
    <property type="entry name" value="RNaseH_sf"/>
</dbReference>
<sequence>MNQIKQPTIFWHDYETFGATPAKDRASQFAGIRTDLDLNIIGQPETFYCKVAPDYLPSPEAILITGITPQLANLKGIPEAQFMQYINELFSEPNTCVAGYNSLRFDDEVSRYGFYRNFIDPYAREWQQGNSRWDIIDLVRACYAFRPDGINWPVNEEGKPSFKLELLTQANGLSHEKAHDAMSDVYATIAMAKLIKQKQPKLFDYYFNLRRKQAVTAQIDVLKMQPLVHVSSKISSLQGCTTLIAPVAYHPTNKNAIICVNLAMDLSPLLTLSADEISARMYTKKADLSDSELPIAIKLIHANKCPFIGSPKLLDDSVCERIGFDINFARSQYKLLKQHPEIREKLNAVFELESDRPAITDPDLMLYSGGFFSHADKAKMDIIRQTSPEHLAAIDLQFEDERINEMLFRFRARNYPETLSESESLKWREFCQQRLSDPDYVINLENLVEQTSQNEHKQKLLKALYQYLQSL</sequence>
<dbReference type="InterPro" id="IPR023607">
    <property type="entry name" value="Exodeoxyribonuclease_I"/>
</dbReference>
<evidence type="ECO:0000256" key="11">
    <source>
        <dbReference type="ARBA" id="ARBA00023125"/>
    </source>
</evidence>
<accession>A0ABS5I184</accession>
<evidence type="ECO:0000259" key="15">
    <source>
        <dbReference type="PROSITE" id="PS51784"/>
    </source>
</evidence>
<evidence type="ECO:0000256" key="14">
    <source>
        <dbReference type="PIRNR" id="PIRNR000977"/>
    </source>
</evidence>
<dbReference type="NCBIfam" id="NF008746">
    <property type="entry name" value="PRK11779.1"/>
    <property type="match status" value="1"/>
</dbReference>
<evidence type="ECO:0000256" key="8">
    <source>
        <dbReference type="ARBA" id="ARBA00022801"/>
    </source>
</evidence>
<evidence type="ECO:0000256" key="5">
    <source>
        <dbReference type="ARBA" id="ARBA00022722"/>
    </source>
</evidence>
<comment type="cofactor">
    <cofactor evidence="2">
        <name>Mg(2+)</name>
        <dbReference type="ChEBI" id="CHEBI:18420"/>
    </cofactor>
</comment>
<dbReference type="PROSITE" id="PS51784">
    <property type="entry name" value="EXOI_SH3"/>
    <property type="match status" value="1"/>
</dbReference>
<keyword evidence="18" id="KW-1185">Reference proteome</keyword>
<dbReference type="InterPro" id="IPR058561">
    <property type="entry name" value="Exonuc_1_C"/>
</dbReference>